<proteinExistence type="predicted"/>
<protein>
    <recommendedName>
        <fullName evidence="7">ABC-2 type transporter transmembrane domain-containing protein</fullName>
    </recommendedName>
</protein>
<keyword evidence="3 6" id="KW-1133">Transmembrane helix</keyword>
<feature type="transmembrane region" description="Helical" evidence="6">
    <location>
        <begin position="311"/>
        <end position="329"/>
    </location>
</feature>
<accession>A0ABP7JXJ8</accession>
<name>A0ABP7JXJ8_9PSEU</name>
<evidence type="ECO:0000313" key="9">
    <source>
        <dbReference type="Proteomes" id="UP001501624"/>
    </source>
</evidence>
<feature type="region of interest" description="Disordered" evidence="5">
    <location>
        <begin position="490"/>
        <end position="519"/>
    </location>
</feature>
<evidence type="ECO:0000259" key="7">
    <source>
        <dbReference type="Pfam" id="PF12698"/>
    </source>
</evidence>
<feature type="transmembrane region" description="Helical" evidence="6">
    <location>
        <begin position="260"/>
        <end position="280"/>
    </location>
</feature>
<feature type="transmembrane region" description="Helical" evidence="6">
    <location>
        <begin position="130"/>
        <end position="149"/>
    </location>
</feature>
<feature type="transmembrane region" description="Helical" evidence="6">
    <location>
        <begin position="210"/>
        <end position="231"/>
    </location>
</feature>
<evidence type="ECO:0000256" key="1">
    <source>
        <dbReference type="ARBA" id="ARBA00004141"/>
    </source>
</evidence>
<comment type="subcellular location">
    <subcellularLocation>
        <location evidence="1">Membrane</location>
        <topology evidence="1">Multi-pass membrane protein</topology>
    </subcellularLocation>
</comment>
<evidence type="ECO:0000256" key="3">
    <source>
        <dbReference type="ARBA" id="ARBA00022989"/>
    </source>
</evidence>
<feature type="transmembrane region" description="Helical" evidence="6">
    <location>
        <begin position="156"/>
        <end position="177"/>
    </location>
</feature>
<keyword evidence="9" id="KW-1185">Reference proteome</keyword>
<feature type="transmembrane region" description="Helical" evidence="6">
    <location>
        <begin position="380"/>
        <end position="401"/>
    </location>
</feature>
<evidence type="ECO:0000256" key="2">
    <source>
        <dbReference type="ARBA" id="ARBA00022692"/>
    </source>
</evidence>
<evidence type="ECO:0000313" key="8">
    <source>
        <dbReference type="EMBL" id="GAA3857473.1"/>
    </source>
</evidence>
<gene>
    <name evidence="8" type="ORF">GCM10022380_88520</name>
</gene>
<feature type="transmembrane region" description="Helical" evidence="6">
    <location>
        <begin position="408"/>
        <end position="425"/>
    </location>
</feature>
<dbReference type="InterPro" id="IPR013525">
    <property type="entry name" value="ABC2_TM"/>
</dbReference>
<feature type="transmembrane region" description="Helical" evidence="6">
    <location>
        <begin position="52"/>
        <end position="75"/>
    </location>
</feature>
<feature type="transmembrane region" description="Helical" evidence="6">
    <location>
        <begin position="21"/>
        <end position="40"/>
    </location>
</feature>
<evidence type="ECO:0000256" key="5">
    <source>
        <dbReference type="SAM" id="MobiDB-lite"/>
    </source>
</evidence>
<sequence>MTALPFVRRFIADYARNPVNLIVLVLVPVVFVLAAAGSIADAARVLGGGTAPAVQTATAGWAAGFLAAIAMYFQTRAARAADRRLVLAGLRPARLVGARVATGFALAVLVSAVSLLALEIRTGIETPGRVIAGTGMFAVIYLAIGALTGARVRNPVNGTVVILFVWILDVFFGPAFGSPDRVATRWLPTHFVTLWMVDLPSRHGGRPGDLGWALIWLVAAAALAWTVLMASSRVSRPAGRKPGQVLTGLRMGLVDYRRNPVLWALLIVVPVVFILLAKAITPQRPTVLSLVEGGRRQDFTFWLPDVHAGTMTPIATGALSTLAGLFIVLDSRAGDRRLSLAGFRYAALLATRLGVIAVAVGVITAAALAVTATVFDVRQWFVFVAASVLLGLTYALVGAILAPVFGRVAGVLIAFLVPFLDLGIAQSPMLRPEPAGWAHALPGYGTSRVLLDAGLTGSFDETGSLLIAVAWLAGLAVLAAVLLRQDTPTAGRSRWRSSGPAAEGRGVAAWRRPRPAGGA</sequence>
<comment type="caution">
    <text evidence="8">The sequence shown here is derived from an EMBL/GenBank/DDBJ whole genome shotgun (WGS) entry which is preliminary data.</text>
</comment>
<feature type="transmembrane region" description="Helical" evidence="6">
    <location>
        <begin position="349"/>
        <end position="374"/>
    </location>
</feature>
<feature type="transmembrane region" description="Helical" evidence="6">
    <location>
        <begin position="465"/>
        <end position="483"/>
    </location>
</feature>
<dbReference type="Proteomes" id="UP001501624">
    <property type="component" value="Unassembled WGS sequence"/>
</dbReference>
<evidence type="ECO:0000256" key="6">
    <source>
        <dbReference type="SAM" id="Phobius"/>
    </source>
</evidence>
<feature type="transmembrane region" description="Helical" evidence="6">
    <location>
        <begin position="96"/>
        <end position="118"/>
    </location>
</feature>
<dbReference type="EMBL" id="BAABCM010000027">
    <property type="protein sequence ID" value="GAA3857473.1"/>
    <property type="molecule type" value="Genomic_DNA"/>
</dbReference>
<evidence type="ECO:0000256" key="4">
    <source>
        <dbReference type="ARBA" id="ARBA00023136"/>
    </source>
</evidence>
<reference evidence="9" key="1">
    <citation type="journal article" date="2019" name="Int. J. Syst. Evol. Microbiol.">
        <title>The Global Catalogue of Microorganisms (GCM) 10K type strain sequencing project: providing services to taxonomists for standard genome sequencing and annotation.</title>
        <authorList>
            <consortium name="The Broad Institute Genomics Platform"/>
            <consortium name="The Broad Institute Genome Sequencing Center for Infectious Disease"/>
            <person name="Wu L."/>
            <person name="Ma J."/>
        </authorList>
    </citation>
    <scope>NUCLEOTIDE SEQUENCE [LARGE SCALE GENOMIC DNA]</scope>
    <source>
        <strain evidence="9">JCM 17017</strain>
    </source>
</reference>
<keyword evidence="2 6" id="KW-0812">Transmembrane</keyword>
<keyword evidence="4 6" id="KW-0472">Membrane</keyword>
<dbReference type="RefSeq" id="WP_308191235.1">
    <property type="nucleotide sequence ID" value="NZ_BAABCM010000027.1"/>
</dbReference>
<organism evidence="8 9">
    <name type="scientific">Amycolatopsis tucumanensis</name>
    <dbReference type="NCBI Taxonomy" id="401106"/>
    <lineage>
        <taxon>Bacteria</taxon>
        <taxon>Bacillati</taxon>
        <taxon>Actinomycetota</taxon>
        <taxon>Actinomycetes</taxon>
        <taxon>Pseudonocardiales</taxon>
        <taxon>Pseudonocardiaceae</taxon>
        <taxon>Amycolatopsis</taxon>
    </lineage>
</organism>
<dbReference type="Pfam" id="PF12698">
    <property type="entry name" value="ABC2_membrane_3"/>
    <property type="match status" value="1"/>
</dbReference>
<feature type="domain" description="ABC-2 type transporter transmembrane" evidence="7">
    <location>
        <begin position="70"/>
        <end position="227"/>
    </location>
</feature>